<gene>
    <name evidence="2" type="ORF">B1C78_13200</name>
</gene>
<dbReference type="EMBL" id="MVBK01000082">
    <property type="protein sequence ID" value="OOG22947.1"/>
    <property type="molecule type" value="Genomic_DNA"/>
</dbReference>
<protein>
    <submittedName>
        <fullName evidence="2">Uncharacterized protein</fullName>
    </submittedName>
</protein>
<evidence type="ECO:0000313" key="3">
    <source>
        <dbReference type="Proteomes" id="UP000189462"/>
    </source>
</evidence>
<dbReference type="STRING" id="108003.B1C78_13200"/>
<comment type="caution">
    <text evidence="2">The sequence shown here is derived from an EMBL/GenBank/DDBJ whole genome shotgun (WGS) entry which is preliminary data.</text>
</comment>
<sequence>MNDKEDNRAGSGEGERRRRERRCPDLEPRFPCFDFEGRLIHEDRRRVPDRRVRIQVEWIGSD</sequence>
<evidence type="ECO:0000313" key="2">
    <source>
        <dbReference type="EMBL" id="OOG22947.1"/>
    </source>
</evidence>
<feature type="region of interest" description="Disordered" evidence="1">
    <location>
        <begin position="1"/>
        <end position="21"/>
    </location>
</feature>
<dbReference type="Proteomes" id="UP000189462">
    <property type="component" value="Unassembled WGS sequence"/>
</dbReference>
<reference evidence="2 3" key="1">
    <citation type="submission" date="2017-02" db="EMBL/GenBank/DDBJ databases">
        <title>Genomic diversity within the haloalkaliphilic genus Thioalkalivibrio.</title>
        <authorList>
            <person name="Ahn A.-C."/>
            <person name="Meier-Kolthoff J."/>
            <person name="Overmars L."/>
            <person name="Richter M."/>
            <person name="Woyke T."/>
            <person name="Sorokin D.Y."/>
            <person name="Muyzer G."/>
        </authorList>
    </citation>
    <scope>NUCLEOTIDE SEQUENCE [LARGE SCALE GENOMIC DNA]</scope>
    <source>
        <strain evidence="2 3">ALJD</strain>
    </source>
</reference>
<keyword evidence="3" id="KW-1185">Reference proteome</keyword>
<name>A0A1V3NCX3_9GAMM</name>
<accession>A0A1V3NCX3</accession>
<dbReference type="AlphaFoldDB" id="A0A1V3NCX3"/>
<organism evidence="2 3">
    <name type="scientific">Thioalkalivibrio denitrificans</name>
    <dbReference type="NCBI Taxonomy" id="108003"/>
    <lineage>
        <taxon>Bacteria</taxon>
        <taxon>Pseudomonadati</taxon>
        <taxon>Pseudomonadota</taxon>
        <taxon>Gammaproteobacteria</taxon>
        <taxon>Chromatiales</taxon>
        <taxon>Ectothiorhodospiraceae</taxon>
        <taxon>Thioalkalivibrio</taxon>
    </lineage>
</organism>
<proteinExistence type="predicted"/>
<evidence type="ECO:0000256" key="1">
    <source>
        <dbReference type="SAM" id="MobiDB-lite"/>
    </source>
</evidence>